<comment type="catalytic activity">
    <reaction evidence="1">
        <text>S-ubiquitinyl-[E2 ubiquitin-conjugating enzyme]-L-cysteine + [acceptor protein]-L-lysine = [E2 ubiquitin-conjugating enzyme]-L-cysteine + N(6)-ubiquitinyl-[acceptor protein]-L-lysine.</text>
        <dbReference type="EC" id="2.3.2.27"/>
    </reaction>
</comment>
<dbReference type="InterPro" id="IPR001841">
    <property type="entry name" value="Znf_RING"/>
</dbReference>
<dbReference type="PANTHER" id="PTHR46463">
    <property type="entry name" value="ZINC FINGER, RING/FYVE/PHD-TYPE"/>
    <property type="match status" value="1"/>
</dbReference>
<dbReference type="Pfam" id="PF13639">
    <property type="entry name" value="zf-RING_2"/>
    <property type="match status" value="1"/>
</dbReference>
<reference evidence="11 12" key="1">
    <citation type="submission" date="2019-12" db="EMBL/GenBank/DDBJ databases">
        <authorList>
            <person name="Alioto T."/>
            <person name="Alioto T."/>
            <person name="Gomez Garrido J."/>
        </authorList>
    </citation>
    <scope>NUCLEOTIDE SEQUENCE [LARGE SCALE GENOMIC DNA]</scope>
</reference>
<keyword evidence="11" id="KW-0436">Ligase</keyword>
<keyword evidence="3" id="KW-0808">Transferase</keyword>
<dbReference type="PANTHER" id="PTHR46463:SF44">
    <property type="entry name" value="RING_U-BOX SUPERFAMILY PROTEIN"/>
    <property type="match status" value="1"/>
</dbReference>
<accession>A0A8S0PEJ4</accession>
<keyword evidence="12" id="KW-1185">Reference proteome</keyword>
<name>A0A8S0PEJ4_OLEEU</name>
<dbReference type="CDD" id="cd23116">
    <property type="entry name" value="RING-H2_AIRP1-like"/>
    <property type="match status" value="1"/>
</dbReference>
<proteinExistence type="predicted"/>
<dbReference type="GO" id="GO:0005829">
    <property type="term" value="C:cytosol"/>
    <property type="evidence" value="ECO:0007669"/>
    <property type="project" value="TreeGrafter"/>
</dbReference>
<keyword evidence="6" id="KW-0833">Ubl conjugation pathway</keyword>
<dbReference type="GO" id="GO:0061630">
    <property type="term" value="F:ubiquitin protein ligase activity"/>
    <property type="evidence" value="ECO:0007669"/>
    <property type="project" value="UniProtKB-EC"/>
</dbReference>
<evidence type="ECO:0000256" key="4">
    <source>
        <dbReference type="ARBA" id="ARBA00022723"/>
    </source>
</evidence>
<dbReference type="Gramene" id="OE9A084933T8">
    <property type="protein sequence ID" value="OE9A084933C8"/>
    <property type="gene ID" value="OE9A084933"/>
</dbReference>
<evidence type="ECO:0000256" key="5">
    <source>
        <dbReference type="ARBA" id="ARBA00022771"/>
    </source>
</evidence>
<dbReference type="Proteomes" id="UP000594638">
    <property type="component" value="Unassembled WGS sequence"/>
</dbReference>
<sequence length="234" mass="25703">MGGCCCCCAATTAELDPSPPFYHFPRVSEEREPLSSHHGTISALSTGHLVDTNLHTSVLDTYRPPPAPIPYDTHVAHPHTPSQDLESSGSKSEPAVETTNTESAGETNSVSILDTKVKSSVTDEKAQLSIELKASEEVKNEDDLKKSTEPLVSSPQDEEDVCPICLEEYDVENPKLFTKCDHHFHLACILGWMERSDTCPVCDQYHEDIGFFNAGNDIQSSYRCVAAEILQFGF</sequence>
<feature type="region of interest" description="Disordered" evidence="9">
    <location>
        <begin position="58"/>
        <end position="111"/>
    </location>
</feature>
<evidence type="ECO:0000256" key="1">
    <source>
        <dbReference type="ARBA" id="ARBA00000900"/>
    </source>
</evidence>
<comment type="caution">
    <text evidence="11">The sequence shown here is derived from an EMBL/GenBank/DDBJ whole genome shotgun (WGS) entry which is preliminary data.</text>
</comment>
<gene>
    <name evidence="11" type="ORF">OLEA9_A084933</name>
</gene>
<dbReference type="GO" id="GO:0016874">
    <property type="term" value="F:ligase activity"/>
    <property type="evidence" value="ECO:0007669"/>
    <property type="project" value="UniProtKB-KW"/>
</dbReference>
<protein>
    <recommendedName>
        <fullName evidence="2">RING-type E3 ubiquitin transferase</fullName>
        <ecNumber evidence="2">2.3.2.27</ecNumber>
    </recommendedName>
</protein>
<evidence type="ECO:0000256" key="8">
    <source>
        <dbReference type="PROSITE-ProRule" id="PRU00175"/>
    </source>
</evidence>
<dbReference type="OrthoDB" id="8062037at2759"/>
<evidence type="ECO:0000313" key="11">
    <source>
        <dbReference type="EMBL" id="CAA2946069.1"/>
    </source>
</evidence>
<dbReference type="AlphaFoldDB" id="A0A8S0PEJ4"/>
<evidence type="ECO:0000256" key="9">
    <source>
        <dbReference type="SAM" id="MobiDB-lite"/>
    </source>
</evidence>
<dbReference type="GO" id="GO:0008270">
    <property type="term" value="F:zinc ion binding"/>
    <property type="evidence" value="ECO:0007669"/>
    <property type="project" value="UniProtKB-KW"/>
</dbReference>
<dbReference type="SMART" id="SM00184">
    <property type="entry name" value="RING"/>
    <property type="match status" value="1"/>
</dbReference>
<feature type="domain" description="RING-type" evidence="10">
    <location>
        <begin position="162"/>
        <end position="203"/>
    </location>
</feature>
<feature type="compositionally biased region" description="Polar residues" evidence="9">
    <location>
        <begin position="80"/>
        <end position="111"/>
    </location>
</feature>
<keyword evidence="4" id="KW-0479">Metal-binding</keyword>
<dbReference type="EMBL" id="CACTIH010000062">
    <property type="protein sequence ID" value="CAA2946069.1"/>
    <property type="molecule type" value="Genomic_DNA"/>
</dbReference>
<keyword evidence="5 8" id="KW-0863">Zinc-finger</keyword>
<evidence type="ECO:0000256" key="3">
    <source>
        <dbReference type="ARBA" id="ARBA00022679"/>
    </source>
</evidence>
<evidence type="ECO:0000256" key="7">
    <source>
        <dbReference type="ARBA" id="ARBA00022833"/>
    </source>
</evidence>
<dbReference type="SUPFAM" id="SSF57850">
    <property type="entry name" value="RING/U-box"/>
    <property type="match status" value="1"/>
</dbReference>
<evidence type="ECO:0000256" key="2">
    <source>
        <dbReference type="ARBA" id="ARBA00012483"/>
    </source>
</evidence>
<evidence type="ECO:0000256" key="6">
    <source>
        <dbReference type="ARBA" id="ARBA00022786"/>
    </source>
</evidence>
<keyword evidence="7" id="KW-0862">Zinc</keyword>
<dbReference type="EC" id="2.3.2.27" evidence="2"/>
<dbReference type="InterPro" id="IPR013083">
    <property type="entry name" value="Znf_RING/FYVE/PHD"/>
</dbReference>
<evidence type="ECO:0000313" key="12">
    <source>
        <dbReference type="Proteomes" id="UP000594638"/>
    </source>
</evidence>
<dbReference type="PROSITE" id="PS50089">
    <property type="entry name" value="ZF_RING_2"/>
    <property type="match status" value="1"/>
</dbReference>
<dbReference type="FunFam" id="3.30.40.10:FF:000376">
    <property type="entry name" value="Putative E3 ubiquitin-protein ligase RHB1A"/>
    <property type="match status" value="1"/>
</dbReference>
<dbReference type="Gene3D" id="3.30.40.10">
    <property type="entry name" value="Zinc/RING finger domain, C3HC4 (zinc finger)"/>
    <property type="match status" value="1"/>
</dbReference>
<organism evidence="11 12">
    <name type="scientific">Olea europaea subsp. europaea</name>
    <dbReference type="NCBI Taxonomy" id="158383"/>
    <lineage>
        <taxon>Eukaryota</taxon>
        <taxon>Viridiplantae</taxon>
        <taxon>Streptophyta</taxon>
        <taxon>Embryophyta</taxon>
        <taxon>Tracheophyta</taxon>
        <taxon>Spermatophyta</taxon>
        <taxon>Magnoliopsida</taxon>
        <taxon>eudicotyledons</taxon>
        <taxon>Gunneridae</taxon>
        <taxon>Pentapetalae</taxon>
        <taxon>asterids</taxon>
        <taxon>lamiids</taxon>
        <taxon>Lamiales</taxon>
        <taxon>Oleaceae</taxon>
        <taxon>Oleeae</taxon>
        <taxon>Olea</taxon>
    </lineage>
</organism>
<evidence type="ECO:0000259" key="10">
    <source>
        <dbReference type="PROSITE" id="PS50089"/>
    </source>
</evidence>